<evidence type="ECO:0000313" key="2">
    <source>
        <dbReference type="EMBL" id="MPM41695.1"/>
    </source>
</evidence>
<name>A0A644ZLD2_9ZZZZ</name>
<organism evidence="2">
    <name type="scientific">bioreactor metagenome</name>
    <dbReference type="NCBI Taxonomy" id="1076179"/>
    <lineage>
        <taxon>unclassified sequences</taxon>
        <taxon>metagenomes</taxon>
        <taxon>ecological metagenomes</taxon>
    </lineage>
</organism>
<keyword evidence="1" id="KW-0472">Membrane</keyword>
<protein>
    <submittedName>
        <fullName evidence="2">Uncharacterized protein</fullName>
    </submittedName>
</protein>
<proteinExistence type="predicted"/>
<comment type="caution">
    <text evidence="2">The sequence shown here is derived from an EMBL/GenBank/DDBJ whole genome shotgun (WGS) entry which is preliminary data.</text>
</comment>
<evidence type="ECO:0000256" key="1">
    <source>
        <dbReference type="SAM" id="Phobius"/>
    </source>
</evidence>
<keyword evidence="1" id="KW-0812">Transmembrane</keyword>
<feature type="transmembrane region" description="Helical" evidence="1">
    <location>
        <begin position="67"/>
        <end position="85"/>
    </location>
</feature>
<dbReference type="EMBL" id="VSSQ01009459">
    <property type="protein sequence ID" value="MPM41695.1"/>
    <property type="molecule type" value="Genomic_DNA"/>
</dbReference>
<keyword evidence="1" id="KW-1133">Transmembrane helix</keyword>
<sequence>MAADSKEKVVEVTDVTGKYKINDLVIIEGKESMGYKAVLWAFVIPVFILVLTIILATSFWKWGETEAATASILALVPYYLVLYFLRHKMANSFKFTIKNYH</sequence>
<dbReference type="AlphaFoldDB" id="A0A644ZLD2"/>
<reference evidence="2" key="1">
    <citation type="submission" date="2019-08" db="EMBL/GenBank/DDBJ databases">
        <authorList>
            <person name="Kucharzyk K."/>
            <person name="Murdoch R.W."/>
            <person name="Higgins S."/>
            <person name="Loffler F."/>
        </authorList>
    </citation>
    <scope>NUCLEOTIDE SEQUENCE</scope>
</reference>
<feature type="transmembrane region" description="Helical" evidence="1">
    <location>
        <begin position="37"/>
        <end position="61"/>
    </location>
</feature>
<accession>A0A644ZLD2</accession>
<gene>
    <name evidence="2" type="ORF">SDC9_88351</name>
</gene>
<dbReference type="Pfam" id="PF04246">
    <property type="entry name" value="RseC_MucC"/>
    <property type="match status" value="1"/>
</dbReference>